<dbReference type="Proteomes" id="UP000224634">
    <property type="component" value="Unassembled WGS sequence"/>
</dbReference>
<organism evidence="2 3">
    <name type="scientific">Polytolypa hystricis (strain UAMH7299)</name>
    <dbReference type="NCBI Taxonomy" id="1447883"/>
    <lineage>
        <taxon>Eukaryota</taxon>
        <taxon>Fungi</taxon>
        <taxon>Dikarya</taxon>
        <taxon>Ascomycota</taxon>
        <taxon>Pezizomycotina</taxon>
        <taxon>Eurotiomycetes</taxon>
        <taxon>Eurotiomycetidae</taxon>
        <taxon>Onygenales</taxon>
        <taxon>Onygenales incertae sedis</taxon>
        <taxon>Polytolypa</taxon>
    </lineage>
</organism>
<name>A0A2B7X3J8_POLH7</name>
<protein>
    <submittedName>
        <fullName evidence="2">Uncharacterized protein</fullName>
    </submittedName>
</protein>
<proteinExistence type="predicted"/>
<evidence type="ECO:0000256" key="1">
    <source>
        <dbReference type="SAM" id="MobiDB-lite"/>
    </source>
</evidence>
<sequence>MTDNPRTSTEYSMNISEEEAKLLDASGEESQSSRGKRREKPLEMRIPNDAETEQLEASGESSQKNRTPTARILKEYTDDPASSDQ</sequence>
<comment type="caution">
    <text evidence="2">The sequence shown here is derived from an EMBL/GenBank/DDBJ whole genome shotgun (WGS) entry which is preliminary data.</text>
</comment>
<reference evidence="2 3" key="1">
    <citation type="submission" date="2017-10" db="EMBL/GenBank/DDBJ databases">
        <title>Comparative genomics in systemic dimorphic fungi from Ajellomycetaceae.</title>
        <authorList>
            <person name="Munoz J.F."/>
            <person name="Mcewen J.G."/>
            <person name="Clay O.K."/>
            <person name="Cuomo C.A."/>
        </authorList>
    </citation>
    <scope>NUCLEOTIDE SEQUENCE [LARGE SCALE GENOMIC DNA]</scope>
    <source>
        <strain evidence="2 3">UAMH7299</strain>
    </source>
</reference>
<evidence type="ECO:0000313" key="3">
    <source>
        <dbReference type="Proteomes" id="UP000224634"/>
    </source>
</evidence>
<feature type="compositionally biased region" description="Polar residues" evidence="1">
    <location>
        <begin position="59"/>
        <end position="68"/>
    </location>
</feature>
<accession>A0A2B7X3J8</accession>
<feature type="compositionally biased region" description="Polar residues" evidence="1">
    <location>
        <begin position="1"/>
        <end position="15"/>
    </location>
</feature>
<dbReference type="EMBL" id="PDNA01000212">
    <property type="protein sequence ID" value="PGH03337.1"/>
    <property type="molecule type" value="Genomic_DNA"/>
</dbReference>
<evidence type="ECO:0000313" key="2">
    <source>
        <dbReference type="EMBL" id="PGH03337.1"/>
    </source>
</evidence>
<feature type="region of interest" description="Disordered" evidence="1">
    <location>
        <begin position="1"/>
        <end position="85"/>
    </location>
</feature>
<keyword evidence="3" id="KW-1185">Reference proteome</keyword>
<gene>
    <name evidence="2" type="ORF">AJ80_08697</name>
</gene>
<dbReference type="OrthoDB" id="4205905at2759"/>
<dbReference type="AlphaFoldDB" id="A0A2B7X3J8"/>